<protein>
    <submittedName>
        <fullName evidence="1">Uncharacterized protein</fullName>
    </submittedName>
</protein>
<keyword evidence="2" id="KW-1185">Reference proteome</keyword>
<comment type="caution">
    <text evidence="1">The sequence shown here is derived from an EMBL/GenBank/DDBJ whole genome shotgun (WGS) entry which is preliminary data.</text>
</comment>
<reference evidence="1 2" key="1">
    <citation type="journal article" date="2014" name="PLoS Genet.">
        <title>Phylogenetically driven sequencing of extremely halophilic archaea reveals strategies for static and dynamic osmo-response.</title>
        <authorList>
            <person name="Becker E.A."/>
            <person name="Seitzer P.M."/>
            <person name="Tritt A."/>
            <person name="Larsen D."/>
            <person name="Krusor M."/>
            <person name="Yao A.I."/>
            <person name="Wu D."/>
            <person name="Madern D."/>
            <person name="Eisen J.A."/>
            <person name="Darling A.E."/>
            <person name="Facciotti M.T."/>
        </authorList>
    </citation>
    <scope>NUCLEOTIDE SEQUENCE [LARGE SCALE GENOMIC DNA]</scope>
    <source>
        <strain evidence="1 2">DSM 1307</strain>
    </source>
</reference>
<gene>
    <name evidence="1" type="ORF">C448_10242</name>
</gene>
<dbReference type="AlphaFoldDB" id="M0MBY0"/>
<dbReference type="STRING" id="931277.C448_10242"/>
<evidence type="ECO:0000313" key="2">
    <source>
        <dbReference type="Proteomes" id="UP000011568"/>
    </source>
</evidence>
<accession>M0MBY0</accession>
<dbReference type="EMBL" id="AOMC01000124">
    <property type="protein sequence ID" value="EMA42848.1"/>
    <property type="molecule type" value="Genomic_DNA"/>
</dbReference>
<name>M0MBY0_HALMO</name>
<organism evidence="1 2">
    <name type="scientific">Halococcus morrhuae DSM 1307</name>
    <dbReference type="NCBI Taxonomy" id="931277"/>
    <lineage>
        <taxon>Archaea</taxon>
        <taxon>Methanobacteriati</taxon>
        <taxon>Methanobacteriota</taxon>
        <taxon>Stenosarchaea group</taxon>
        <taxon>Halobacteria</taxon>
        <taxon>Halobacteriales</taxon>
        <taxon>Halococcaceae</taxon>
        <taxon>Halococcus</taxon>
    </lineage>
</organism>
<sequence>MREYLKLFYRTIVDIPNKILYTGRVSLNAVDFDSMIGTTVHHAEPERSGRRCSSADMLAGRSFMRVR</sequence>
<evidence type="ECO:0000313" key="1">
    <source>
        <dbReference type="EMBL" id="EMA42848.1"/>
    </source>
</evidence>
<proteinExistence type="predicted"/>
<dbReference type="Proteomes" id="UP000011568">
    <property type="component" value="Unassembled WGS sequence"/>
</dbReference>